<keyword evidence="5" id="KW-0234">DNA repair</keyword>
<protein>
    <submittedName>
        <fullName evidence="8">Methylated-DNA--protein-cysteine methyltransferase (MGMT, ogt)</fullName>
        <ecNumber evidence="8">2.1.1.63</ecNumber>
    </submittedName>
</protein>
<comment type="catalytic activity">
    <reaction evidence="6">
        <text>a 6-O-methyl-2'-deoxyguanosine in DNA + L-cysteinyl-[protein] = S-methyl-L-cysteinyl-[protein] + a 2'-deoxyguanosine in DNA</text>
        <dbReference type="Rhea" id="RHEA:24000"/>
        <dbReference type="Rhea" id="RHEA-COMP:10131"/>
        <dbReference type="Rhea" id="RHEA-COMP:10132"/>
        <dbReference type="Rhea" id="RHEA-COMP:11367"/>
        <dbReference type="Rhea" id="RHEA-COMP:11368"/>
        <dbReference type="ChEBI" id="CHEBI:29950"/>
        <dbReference type="ChEBI" id="CHEBI:82612"/>
        <dbReference type="ChEBI" id="CHEBI:85445"/>
        <dbReference type="ChEBI" id="CHEBI:85448"/>
        <dbReference type="EC" id="2.1.1.63"/>
    </reaction>
</comment>
<keyword evidence="4" id="KW-0227">DNA damage</keyword>
<evidence type="ECO:0000256" key="2">
    <source>
        <dbReference type="ARBA" id="ARBA00022603"/>
    </source>
</evidence>
<keyword evidence="3 8" id="KW-0808">Transferase</keyword>
<sequence length="99" mass="11037">MTLSTRVYTKLLQVPEGKVTTYGDLAKAVGLENGQRVIGTIMKKNPFPSIVPCHRVVKSDGKIGGFVYGERVKSQMLVKEGIKIKDGKIIDFAKEKFYF</sequence>
<gene>
    <name evidence="8" type="primary">MGMT</name>
    <name evidence="8" type="synonym">ogt</name>
</gene>
<feature type="domain" description="Methylated-DNA-[protein]-cysteine S-methyltransferase DNA binding" evidence="7">
    <location>
        <begin position="4"/>
        <end position="82"/>
    </location>
</feature>
<name>A0A075G3E6_9ARCH</name>
<dbReference type="PROSITE" id="PS00374">
    <property type="entry name" value="MGMT"/>
    <property type="match status" value="1"/>
</dbReference>
<dbReference type="EMBL" id="KF900539">
    <property type="protein sequence ID" value="AIE98575.1"/>
    <property type="molecule type" value="Genomic_DNA"/>
</dbReference>
<dbReference type="NCBIfam" id="TIGR00589">
    <property type="entry name" value="ogt"/>
    <property type="match status" value="1"/>
</dbReference>
<evidence type="ECO:0000256" key="1">
    <source>
        <dbReference type="ARBA" id="ARBA00001286"/>
    </source>
</evidence>
<evidence type="ECO:0000256" key="5">
    <source>
        <dbReference type="ARBA" id="ARBA00023204"/>
    </source>
</evidence>
<dbReference type="CDD" id="cd06445">
    <property type="entry name" value="ATase"/>
    <property type="match status" value="1"/>
</dbReference>
<dbReference type="InterPro" id="IPR001497">
    <property type="entry name" value="MethylDNA_cys_MeTrfase_AS"/>
</dbReference>
<dbReference type="EC" id="2.1.1.63" evidence="8"/>
<dbReference type="FunFam" id="1.10.10.10:FF:000787">
    <property type="entry name" value="Methylated-DNA--protein-cysteine methyltransferase"/>
    <property type="match status" value="1"/>
</dbReference>
<dbReference type="InterPro" id="IPR036388">
    <property type="entry name" value="WH-like_DNA-bd_sf"/>
</dbReference>
<dbReference type="PANTHER" id="PTHR10815:SF13">
    <property type="entry name" value="METHYLATED-DNA--PROTEIN-CYSTEINE METHYLTRANSFERASE"/>
    <property type="match status" value="1"/>
</dbReference>
<keyword evidence="2 8" id="KW-0489">Methyltransferase</keyword>
<reference evidence="8" key="1">
    <citation type="journal article" date="2014" name="Genome Biol. Evol.">
        <title>Pangenome evidence for extensive interdomain horizontal transfer affecting lineage core and shell genes in uncultured planktonic thaumarchaeota and euryarchaeota.</title>
        <authorList>
            <person name="Deschamps P."/>
            <person name="Zivanovic Y."/>
            <person name="Moreira D."/>
            <person name="Rodriguez-Valera F."/>
            <person name="Lopez-Garcia P."/>
        </authorList>
    </citation>
    <scope>NUCLEOTIDE SEQUENCE</scope>
</reference>
<evidence type="ECO:0000259" key="7">
    <source>
        <dbReference type="Pfam" id="PF01035"/>
    </source>
</evidence>
<dbReference type="InterPro" id="IPR014048">
    <property type="entry name" value="MethylDNA_cys_MeTrfase_DNA-bd"/>
</dbReference>
<dbReference type="GO" id="GO:0032259">
    <property type="term" value="P:methylation"/>
    <property type="evidence" value="ECO:0007669"/>
    <property type="project" value="UniProtKB-KW"/>
</dbReference>
<evidence type="ECO:0000256" key="3">
    <source>
        <dbReference type="ARBA" id="ARBA00022679"/>
    </source>
</evidence>
<dbReference type="GO" id="GO:0006281">
    <property type="term" value="P:DNA repair"/>
    <property type="evidence" value="ECO:0007669"/>
    <property type="project" value="UniProtKB-KW"/>
</dbReference>
<organism evidence="8">
    <name type="scientific">uncultured marine thaumarchaeote KM3_06_B06</name>
    <dbReference type="NCBI Taxonomy" id="1455974"/>
    <lineage>
        <taxon>Archaea</taxon>
        <taxon>Nitrososphaerota</taxon>
        <taxon>environmental samples</taxon>
    </lineage>
</organism>
<evidence type="ECO:0000313" key="8">
    <source>
        <dbReference type="EMBL" id="AIE98575.1"/>
    </source>
</evidence>
<dbReference type="Gene3D" id="1.10.10.10">
    <property type="entry name" value="Winged helix-like DNA-binding domain superfamily/Winged helix DNA-binding domain"/>
    <property type="match status" value="1"/>
</dbReference>
<proteinExistence type="predicted"/>
<evidence type="ECO:0000256" key="4">
    <source>
        <dbReference type="ARBA" id="ARBA00022763"/>
    </source>
</evidence>
<accession>A0A075G3E6</accession>
<dbReference type="Pfam" id="PF01035">
    <property type="entry name" value="DNA_binding_1"/>
    <property type="match status" value="1"/>
</dbReference>
<evidence type="ECO:0000256" key="6">
    <source>
        <dbReference type="ARBA" id="ARBA00049348"/>
    </source>
</evidence>
<dbReference type="GO" id="GO:0003908">
    <property type="term" value="F:methylated-DNA-[protein]-cysteine S-methyltransferase activity"/>
    <property type="evidence" value="ECO:0007669"/>
    <property type="project" value="UniProtKB-EC"/>
</dbReference>
<dbReference type="InterPro" id="IPR036217">
    <property type="entry name" value="MethylDNA_cys_MeTrfase_DNAb"/>
</dbReference>
<dbReference type="PANTHER" id="PTHR10815">
    <property type="entry name" value="METHYLATED-DNA--PROTEIN-CYSTEINE METHYLTRANSFERASE"/>
    <property type="match status" value="1"/>
</dbReference>
<dbReference type="AlphaFoldDB" id="A0A075G3E6"/>
<dbReference type="SUPFAM" id="SSF46767">
    <property type="entry name" value="Methylated DNA-protein cysteine methyltransferase, C-terminal domain"/>
    <property type="match status" value="1"/>
</dbReference>
<comment type="catalytic activity">
    <reaction evidence="1">
        <text>a 4-O-methyl-thymidine in DNA + L-cysteinyl-[protein] = a thymidine in DNA + S-methyl-L-cysteinyl-[protein]</text>
        <dbReference type="Rhea" id="RHEA:53428"/>
        <dbReference type="Rhea" id="RHEA-COMP:10131"/>
        <dbReference type="Rhea" id="RHEA-COMP:10132"/>
        <dbReference type="Rhea" id="RHEA-COMP:13555"/>
        <dbReference type="Rhea" id="RHEA-COMP:13556"/>
        <dbReference type="ChEBI" id="CHEBI:29950"/>
        <dbReference type="ChEBI" id="CHEBI:82612"/>
        <dbReference type="ChEBI" id="CHEBI:137386"/>
        <dbReference type="ChEBI" id="CHEBI:137387"/>
        <dbReference type="EC" id="2.1.1.63"/>
    </reaction>
</comment>